<dbReference type="Proteomes" id="UP001164472">
    <property type="component" value="Chromosome"/>
</dbReference>
<evidence type="ECO:0000313" key="2">
    <source>
        <dbReference type="EMBL" id="UZW73963.1"/>
    </source>
</evidence>
<sequence>MDWFSYCARGASIALFSIMLQGCATSSLFSPYPSQAANFQKAVTPNQANPAIDTVLASLEAERDSADAMLYMMERGRINQLQSRFSDSKSDFQLVISNFDDQDLESTIRLSDTAAQGSSILTNDNVIPYKGAGYERIFTHHHQAFNYLGEHDLEGASVEFRKVALEQRVLLEKHEKEVAEAYEEAQEKEIDLSTLTDSFAGLDTVAGQVKSSFQNAYTFYASAAFWEATGELNSALVDYKKAFEINSDSELLKQDIARITYKQGSKPDYSDLNLPKEGQGTVVVFFEDGFVPAKTEIKIPIPTFDGGLIAIAFPYYDVNQWPVSQPLRAMDDSFNELGISETVVDVGALAVKDLKEQVPALMVRQVLRGYAKYEMQKQAEKQGGWAGQLAASAYNLISESADRRSWLTLPHTGQVMRFNLDEGVTDVSFAAARNQTKVKLDVKAGQTTFVRVVNANNSLLTQVYDL</sequence>
<reference evidence="2" key="1">
    <citation type="submission" date="2022-07" db="EMBL/GenBank/DDBJ databases">
        <title>Alkalimarinus sp. nov., isolated from gut of a Alitta virens.</title>
        <authorList>
            <person name="Yang A.I."/>
            <person name="Shin N.-R."/>
        </authorList>
    </citation>
    <scope>NUCLEOTIDE SEQUENCE</scope>
    <source>
        <strain evidence="2">FA028</strain>
    </source>
</reference>
<dbReference type="KEGG" id="asem:NNL22_13110"/>
<organism evidence="2 3">
    <name type="scientific">Alkalimarinus sediminis</name>
    <dbReference type="NCBI Taxonomy" id="1632866"/>
    <lineage>
        <taxon>Bacteria</taxon>
        <taxon>Pseudomonadati</taxon>
        <taxon>Pseudomonadota</taxon>
        <taxon>Gammaproteobacteria</taxon>
        <taxon>Alteromonadales</taxon>
        <taxon>Alteromonadaceae</taxon>
        <taxon>Alkalimarinus</taxon>
    </lineage>
</organism>
<feature type="coiled-coil region" evidence="1">
    <location>
        <begin position="164"/>
        <end position="191"/>
    </location>
</feature>
<protein>
    <submittedName>
        <fullName evidence="2">Uncharacterized protein</fullName>
    </submittedName>
</protein>
<dbReference type="RefSeq" id="WP_251811424.1">
    <property type="nucleotide sequence ID" value="NZ_CP101527.1"/>
</dbReference>
<keyword evidence="3" id="KW-1185">Reference proteome</keyword>
<dbReference type="InterPro" id="IPR011990">
    <property type="entry name" value="TPR-like_helical_dom_sf"/>
</dbReference>
<keyword evidence="1" id="KW-0175">Coiled coil</keyword>
<evidence type="ECO:0000256" key="1">
    <source>
        <dbReference type="SAM" id="Coils"/>
    </source>
</evidence>
<accession>A0A9E8HG10</accession>
<gene>
    <name evidence="2" type="ORF">NNL22_13110</name>
</gene>
<name>A0A9E8HG10_9ALTE</name>
<dbReference type="EMBL" id="CP101527">
    <property type="protein sequence ID" value="UZW73963.1"/>
    <property type="molecule type" value="Genomic_DNA"/>
</dbReference>
<dbReference type="Gene3D" id="1.25.40.10">
    <property type="entry name" value="Tetratricopeptide repeat domain"/>
    <property type="match status" value="1"/>
</dbReference>
<evidence type="ECO:0000313" key="3">
    <source>
        <dbReference type="Proteomes" id="UP001164472"/>
    </source>
</evidence>
<proteinExistence type="predicted"/>
<dbReference type="AlphaFoldDB" id="A0A9E8HG10"/>